<feature type="binding site" evidence="9">
    <location>
        <position position="339"/>
    </location>
    <ligand>
        <name>NAD(+)</name>
        <dbReference type="ChEBI" id="CHEBI:57540"/>
    </ligand>
</feature>
<dbReference type="NCBIfam" id="TIGR01534">
    <property type="entry name" value="GAPDH-I"/>
    <property type="match status" value="1"/>
</dbReference>
<dbReference type="SUPFAM" id="SSF55347">
    <property type="entry name" value="Glyceraldehyde-3-phosphate dehydrogenase-like, C-terminal domain"/>
    <property type="match status" value="1"/>
</dbReference>
<reference evidence="14" key="2">
    <citation type="submission" date="2021-01" db="EMBL/GenBank/DDBJ databases">
        <authorList>
            <person name="Schikora-Tamarit M.A."/>
        </authorList>
    </citation>
    <scope>NUCLEOTIDE SEQUENCE</scope>
    <source>
        <strain evidence="14">CBS6341</strain>
    </source>
</reference>
<evidence type="ECO:0000313" key="15">
    <source>
        <dbReference type="Proteomes" id="UP000769528"/>
    </source>
</evidence>
<gene>
    <name evidence="14" type="ORF">WICMUC_000911</name>
</gene>
<dbReference type="CDD" id="cd18126">
    <property type="entry name" value="GAPDH_I_C"/>
    <property type="match status" value="1"/>
</dbReference>
<dbReference type="EMBL" id="JAEUBF010000268">
    <property type="protein sequence ID" value="KAH3679578.1"/>
    <property type="molecule type" value="Genomic_DNA"/>
</dbReference>
<evidence type="ECO:0000259" key="13">
    <source>
        <dbReference type="SMART" id="SM00846"/>
    </source>
</evidence>
<evidence type="ECO:0000256" key="9">
    <source>
        <dbReference type="PIRSR" id="PIRSR000149-3"/>
    </source>
</evidence>
<evidence type="ECO:0000256" key="11">
    <source>
        <dbReference type="RuleBase" id="RU000397"/>
    </source>
</evidence>
<dbReference type="CDD" id="cd05214">
    <property type="entry name" value="GAPDH_I_N"/>
    <property type="match status" value="1"/>
</dbReference>
<evidence type="ECO:0000256" key="4">
    <source>
        <dbReference type="ARBA" id="ARBA00023002"/>
    </source>
</evidence>
<dbReference type="GO" id="GO:0004365">
    <property type="term" value="F:glyceraldehyde-3-phosphate dehydrogenase (NAD+) (phosphorylating) activity"/>
    <property type="evidence" value="ECO:0007669"/>
    <property type="project" value="UniProtKB-UniRule"/>
</dbReference>
<dbReference type="GO" id="GO:0051287">
    <property type="term" value="F:NAD binding"/>
    <property type="evidence" value="ECO:0007669"/>
    <property type="project" value="UniProtKB-UniRule"/>
</dbReference>
<feature type="site" description="Activates thiol group during catalysis" evidence="10">
    <location>
        <position position="202"/>
    </location>
</feature>
<name>A0A9P8THA7_9ASCO</name>
<evidence type="ECO:0000256" key="12">
    <source>
        <dbReference type="RuleBase" id="RU361160"/>
    </source>
</evidence>
<dbReference type="GO" id="GO:0050661">
    <property type="term" value="F:NADP binding"/>
    <property type="evidence" value="ECO:0007669"/>
    <property type="project" value="InterPro"/>
</dbReference>
<dbReference type="PANTHER" id="PTHR10836">
    <property type="entry name" value="GLYCERALDEHYDE 3-PHOSPHATE DEHYDROGENASE"/>
    <property type="match status" value="1"/>
</dbReference>
<evidence type="ECO:0000256" key="5">
    <source>
        <dbReference type="ARBA" id="ARBA00023027"/>
    </source>
</evidence>
<evidence type="ECO:0000256" key="8">
    <source>
        <dbReference type="PIRSR" id="PIRSR000149-2"/>
    </source>
</evidence>
<keyword evidence="4 12" id="KW-0560">Oxidoreductase</keyword>
<comment type="subunit">
    <text evidence="3 12">Homotetramer.</text>
</comment>
<keyword evidence="6 12" id="KW-0324">Glycolysis</keyword>
<dbReference type="InterPro" id="IPR020830">
    <property type="entry name" value="GlycerAld_3-P_DH_AS"/>
</dbReference>
<evidence type="ECO:0000256" key="1">
    <source>
        <dbReference type="ARBA" id="ARBA00004869"/>
    </source>
</evidence>
<dbReference type="GO" id="GO:0006006">
    <property type="term" value="P:glucose metabolic process"/>
    <property type="evidence" value="ECO:0007669"/>
    <property type="project" value="InterPro"/>
</dbReference>
<dbReference type="Gene3D" id="3.40.50.720">
    <property type="entry name" value="NAD(P)-binding Rossmann-like Domain"/>
    <property type="match status" value="1"/>
</dbReference>
<dbReference type="FunFam" id="3.40.50.720:FF:000266">
    <property type="entry name" value="Glyceraldehyde-3-phosphate dehydrogenase"/>
    <property type="match status" value="1"/>
</dbReference>
<evidence type="ECO:0000256" key="3">
    <source>
        <dbReference type="ARBA" id="ARBA00011881"/>
    </source>
</evidence>
<comment type="catalytic activity">
    <reaction evidence="12">
        <text>D-glyceraldehyde 3-phosphate + phosphate + NAD(+) = (2R)-3-phospho-glyceroyl phosphate + NADH + H(+)</text>
        <dbReference type="Rhea" id="RHEA:10300"/>
        <dbReference type="ChEBI" id="CHEBI:15378"/>
        <dbReference type="ChEBI" id="CHEBI:43474"/>
        <dbReference type="ChEBI" id="CHEBI:57540"/>
        <dbReference type="ChEBI" id="CHEBI:57604"/>
        <dbReference type="ChEBI" id="CHEBI:57945"/>
        <dbReference type="ChEBI" id="CHEBI:59776"/>
        <dbReference type="EC" id="1.2.1.12"/>
    </reaction>
</comment>
<feature type="binding site" evidence="8">
    <location>
        <position position="205"/>
    </location>
    <ligand>
        <name>D-glyceraldehyde 3-phosphate</name>
        <dbReference type="ChEBI" id="CHEBI:59776"/>
    </ligand>
</feature>
<dbReference type="PRINTS" id="PR00078">
    <property type="entry name" value="G3PDHDRGNASE"/>
</dbReference>
<evidence type="ECO:0000313" key="14">
    <source>
        <dbReference type="EMBL" id="KAH3679578.1"/>
    </source>
</evidence>
<dbReference type="InterPro" id="IPR020829">
    <property type="entry name" value="GlycerAld_3-P_DH_cat"/>
</dbReference>
<dbReference type="Gene3D" id="3.30.360.10">
    <property type="entry name" value="Dihydrodipicolinate Reductase, domain 2"/>
    <property type="match status" value="1"/>
</dbReference>
<evidence type="ECO:0000256" key="2">
    <source>
        <dbReference type="ARBA" id="ARBA00007406"/>
    </source>
</evidence>
<feature type="binding site" evidence="8">
    <location>
        <begin position="174"/>
        <end position="176"/>
    </location>
    <ligand>
        <name>D-glyceraldehyde 3-phosphate</name>
        <dbReference type="ChEBI" id="CHEBI:59776"/>
    </ligand>
</feature>
<dbReference type="GO" id="GO:0006096">
    <property type="term" value="P:glycolytic process"/>
    <property type="evidence" value="ECO:0007669"/>
    <property type="project" value="UniProtKB-KW"/>
</dbReference>
<dbReference type="SUPFAM" id="SSF51735">
    <property type="entry name" value="NAD(P)-binding Rossmann-fold domains"/>
    <property type="match status" value="1"/>
</dbReference>
<dbReference type="GO" id="GO:0005829">
    <property type="term" value="C:cytosol"/>
    <property type="evidence" value="ECO:0007669"/>
    <property type="project" value="TreeGrafter"/>
</dbReference>
<dbReference type="InterPro" id="IPR036291">
    <property type="entry name" value="NAD(P)-bd_dom_sf"/>
</dbReference>
<feature type="binding site" evidence="9">
    <location>
        <position position="145"/>
    </location>
    <ligand>
        <name>NAD(+)</name>
        <dbReference type="ChEBI" id="CHEBI:57540"/>
    </ligand>
</feature>
<feature type="binding site" evidence="8">
    <location>
        <begin position="234"/>
        <end position="235"/>
    </location>
    <ligand>
        <name>D-glyceraldehyde 3-phosphate</name>
        <dbReference type="ChEBI" id="CHEBI:59776"/>
    </ligand>
</feature>
<feature type="domain" description="Glyceraldehyde 3-phosphate dehydrogenase NAD(P) binding" evidence="13">
    <location>
        <begin position="21"/>
        <end position="175"/>
    </location>
</feature>
<dbReference type="Pfam" id="PF02800">
    <property type="entry name" value="Gp_dh_C"/>
    <property type="match status" value="1"/>
</dbReference>
<dbReference type="Proteomes" id="UP000769528">
    <property type="component" value="Unassembled WGS sequence"/>
</dbReference>
<organism evidence="14 15">
    <name type="scientific">Wickerhamomyces mucosus</name>
    <dbReference type="NCBI Taxonomy" id="1378264"/>
    <lineage>
        <taxon>Eukaryota</taxon>
        <taxon>Fungi</taxon>
        <taxon>Dikarya</taxon>
        <taxon>Ascomycota</taxon>
        <taxon>Saccharomycotina</taxon>
        <taxon>Saccharomycetes</taxon>
        <taxon>Phaffomycetales</taxon>
        <taxon>Wickerhamomycetaceae</taxon>
        <taxon>Wickerhamomyces</taxon>
    </lineage>
</organism>
<feature type="binding site" evidence="8">
    <location>
        <position position="257"/>
    </location>
    <ligand>
        <name>D-glyceraldehyde 3-phosphate</name>
        <dbReference type="ChEBI" id="CHEBI:59776"/>
    </ligand>
</feature>
<protein>
    <recommendedName>
        <fullName evidence="12">Glyceraldehyde-3-phosphate dehydrogenase</fullName>
        <ecNumber evidence="12">1.2.1.12</ecNumber>
    </recommendedName>
</protein>
<dbReference type="PIRSF" id="PIRSF000149">
    <property type="entry name" value="GAP_DH"/>
    <property type="match status" value="1"/>
</dbReference>
<feature type="binding site" evidence="9">
    <location>
        <begin position="30"/>
        <end position="31"/>
    </location>
    <ligand>
        <name>NAD(+)</name>
        <dbReference type="ChEBI" id="CHEBI:57540"/>
    </ligand>
</feature>
<dbReference type="FunFam" id="3.30.360.10:FF:000001">
    <property type="entry name" value="Glyceraldehyde-3-phosphate dehydrogenase"/>
    <property type="match status" value="1"/>
</dbReference>
<dbReference type="Pfam" id="PF00044">
    <property type="entry name" value="Gp_dh_N"/>
    <property type="match status" value="1"/>
</dbReference>
<comment type="similarity">
    <text evidence="2 11">Belongs to the glyceraldehyde-3-phosphate dehydrogenase family.</text>
</comment>
<keyword evidence="5 9" id="KW-0520">NAD</keyword>
<proteinExistence type="inferred from homology"/>
<dbReference type="SMART" id="SM00846">
    <property type="entry name" value="Gp_dh_N"/>
    <property type="match status" value="1"/>
</dbReference>
<reference evidence="14" key="1">
    <citation type="journal article" date="2021" name="Open Biol.">
        <title>Shared evolutionary footprints suggest mitochondrial oxidative damage underlies multiple complex I losses in fungi.</title>
        <authorList>
            <person name="Schikora-Tamarit M.A."/>
            <person name="Marcet-Houben M."/>
            <person name="Nosek J."/>
            <person name="Gabaldon T."/>
        </authorList>
    </citation>
    <scope>NUCLEOTIDE SEQUENCE</scope>
    <source>
        <strain evidence="14">CBS6341</strain>
    </source>
</reference>
<comment type="caution">
    <text evidence="14">The sequence shown here is derived from an EMBL/GenBank/DDBJ whole genome shotgun (WGS) entry which is preliminary data.</text>
</comment>
<evidence type="ECO:0000256" key="10">
    <source>
        <dbReference type="PIRSR" id="PIRSR000149-4"/>
    </source>
</evidence>
<evidence type="ECO:0000256" key="6">
    <source>
        <dbReference type="ARBA" id="ARBA00023152"/>
    </source>
</evidence>
<sequence>MPSVKTSYTKKFSKNDSIKTINVGINGFGRIGRLVLRNILSRQQAVEKFKIDVVAINNPSTDSEYAAYLFKYDSTHGKFQGKVSYEKNFLIINESKIKLVRENDPLNIQWGTLDVDYVIESTGVFKEKDTASKHLHSGAKKVIVTAPSSTIPMFVFGVNELEITKDLDIVSNASCTTNCLAPLLKVIDENFHIKEALMTTIHSATASQKLVDGTSQKDWRGGRSAPGNIIPSTTGAAKAVSSVIPQLKGKITGLSIRVPTVNISLVDLTFKTEKTTSYEAISELIKKISNSELGKVIGYTDESVVSSDFLSDPRSCIYDSKGGLELNGQFFKVLAWYDNEFGYSARVVDLLYHFININQ</sequence>
<dbReference type="InterPro" id="IPR020831">
    <property type="entry name" value="GlycerAld/Erythrose_P_DH"/>
</dbReference>
<dbReference type="EC" id="1.2.1.12" evidence="12"/>
<dbReference type="PROSITE" id="PS00071">
    <property type="entry name" value="GAPDH"/>
    <property type="match status" value="1"/>
</dbReference>
<keyword evidence="15" id="KW-1185">Reference proteome</keyword>
<dbReference type="GO" id="GO:0030312">
    <property type="term" value="C:external encapsulating structure"/>
    <property type="evidence" value="ECO:0007669"/>
    <property type="project" value="UniProtKB-ARBA"/>
</dbReference>
<keyword evidence="9" id="KW-0547">Nucleotide-binding</keyword>
<evidence type="ECO:0000256" key="7">
    <source>
        <dbReference type="PIRSR" id="PIRSR000149-1"/>
    </source>
</evidence>
<accession>A0A9P8THA7</accession>
<dbReference type="InterPro" id="IPR006424">
    <property type="entry name" value="Glyceraldehyde-3-P_DH_1"/>
</dbReference>
<dbReference type="PANTHER" id="PTHR10836:SF76">
    <property type="entry name" value="GLYCERALDEHYDE-3-PHOSPHATE DEHYDROGENASE-RELATED"/>
    <property type="match status" value="1"/>
</dbReference>
<dbReference type="AlphaFoldDB" id="A0A9P8THA7"/>
<feature type="active site" description="Nucleophile" evidence="7">
    <location>
        <position position="175"/>
    </location>
</feature>
<comment type="pathway">
    <text evidence="1 12">Carbohydrate degradation; glycolysis; pyruvate from D-glyceraldehyde 3-phosphate: step 1/5.</text>
</comment>
<dbReference type="InterPro" id="IPR020828">
    <property type="entry name" value="GlycerAld_3-P_DH_NAD(P)-bd"/>
</dbReference>
<dbReference type="OrthoDB" id="1152826at2759"/>